<evidence type="ECO:0000256" key="2">
    <source>
        <dbReference type="SAM" id="MobiDB-lite"/>
    </source>
</evidence>
<keyword evidence="1" id="KW-0175">Coiled coil</keyword>
<dbReference type="EMBL" id="CAKKLH010000278">
    <property type="protein sequence ID" value="CAH0107756.1"/>
    <property type="molecule type" value="Genomic_DNA"/>
</dbReference>
<dbReference type="AlphaFoldDB" id="A0A8J2WLV5"/>
<accession>A0A8J2WLV5</accession>
<comment type="caution">
    <text evidence="3">The sequence shown here is derived from an EMBL/GenBank/DDBJ whole genome shotgun (WGS) entry which is preliminary data.</text>
</comment>
<keyword evidence="4" id="KW-1185">Reference proteome</keyword>
<evidence type="ECO:0000313" key="3">
    <source>
        <dbReference type="EMBL" id="CAH0107756.1"/>
    </source>
</evidence>
<feature type="compositionally biased region" description="Polar residues" evidence="2">
    <location>
        <begin position="8"/>
        <end position="17"/>
    </location>
</feature>
<gene>
    <name evidence="3" type="ORF">DGAL_LOCUS11089</name>
</gene>
<protein>
    <submittedName>
        <fullName evidence="3">Uncharacterized protein</fullName>
    </submittedName>
</protein>
<reference evidence="3" key="1">
    <citation type="submission" date="2021-11" db="EMBL/GenBank/DDBJ databases">
        <authorList>
            <person name="Schell T."/>
        </authorList>
    </citation>
    <scope>NUCLEOTIDE SEQUENCE</scope>
    <source>
        <strain evidence="3">M5</strain>
    </source>
</reference>
<organism evidence="3 4">
    <name type="scientific">Daphnia galeata</name>
    <dbReference type="NCBI Taxonomy" id="27404"/>
    <lineage>
        <taxon>Eukaryota</taxon>
        <taxon>Metazoa</taxon>
        <taxon>Ecdysozoa</taxon>
        <taxon>Arthropoda</taxon>
        <taxon>Crustacea</taxon>
        <taxon>Branchiopoda</taxon>
        <taxon>Diplostraca</taxon>
        <taxon>Cladocera</taxon>
        <taxon>Anomopoda</taxon>
        <taxon>Daphniidae</taxon>
        <taxon>Daphnia</taxon>
    </lineage>
</organism>
<evidence type="ECO:0000256" key="1">
    <source>
        <dbReference type="SAM" id="Coils"/>
    </source>
</evidence>
<sequence length="112" mass="12420">MAEENGDSLRSSENVIESSEPETPGVTIEALRQELVAKTARVQELEMKVEQLEQLEPIAVLAKEFYFEMKKKLENFGETVEEMAGAAELEAELEAQQDGNASIPPPDHESTN</sequence>
<name>A0A8J2WLV5_9CRUS</name>
<proteinExistence type="predicted"/>
<feature type="region of interest" description="Disordered" evidence="2">
    <location>
        <begin position="1"/>
        <end position="27"/>
    </location>
</feature>
<evidence type="ECO:0000313" key="4">
    <source>
        <dbReference type="Proteomes" id="UP000789390"/>
    </source>
</evidence>
<feature type="region of interest" description="Disordered" evidence="2">
    <location>
        <begin position="93"/>
        <end position="112"/>
    </location>
</feature>
<dbReference type="Proteomes" id="UP000789390">
    <property type="component" value="Unassembled WGS sequence"/>
</dbReference>
<feature type="coiled-coil region" evidence="1">
    <location>
        <begin position="28"/>
        <end position="55"/>
    </location>
</feature>